<dbReference type="Pfam" id="PF03480">
    <property type="entry name" value="DctP"/>
    <property type="match status" value="1"/>
</dbReference>
<protein>
    <recommendedName>
        <fullName evidence="5">Serine protease</fullName>
    </recommendedName>
</protein>
<gene>
    <name evidence="3" type="ORF">DSCW_32050</name>
</gene>
<accession>A0A5K7Z480</accession>
<name>A0A5K7Z480_9BACT</name>
<dbReference type="Gene3D" id="2.40.10.120">
    <property type="match status" value="1"/>
</dbReference>
<evidence type="ECO:0000313" key="4">
    <source>
        <dbReference type="Proteomes" id="UP000427769"/>
    </source>
</evidence>
<dbReference type="KEGG" id="dwd:DSCW_32050"/>
<evidence type="ECO:0008006" key="5">
    <source>
        <dbReference type="Google" id="ProtNLM"/>
    </source>
</evidence>
<dbReference type="OrthoDB" id="9783941at2"/>
<reference evidence="3 4" key="1">
    <citation type="submission" date="2019-11" db="EMBL/GenBank/DDBJ databases">
        <title>Comparative genomics of hydrocarbon-degrading Desulfosarcina strains.</title>
        <authorList>
            <person name="Watanabe M."/>
            <person name="Kojima H."/>
            <person name="Fukui M."/>
        </authorList>
    </citation>
    <scope>NUCLEOTIDE SEQUENCE [LARGE SCALE GENOMIC DNA]</scope>
    <source>
        <strain evidence="3 4">PP31</strain>
    </source>
</reference>
<dbReference type="Pfam" id="PF13365">
    <property type="entry name" value="Trypsin_2"/>
    <property type="match status" value="1"/>
</dbReference>
<dbReference type="InterPro" id="IPR009003">
    <property type="entry name" value="Peptidase_S1_PA"/>
</dbReference>
<dbReference type="SUPFAM" id="SSF50494">
    <property type="entry name" value="Trypsin-like serine proteases"/>
    <property type="match status" value="1"/>
</dbReference>
<dbReference type="InterPro" id="IPR018389">
    <property type="entry name" value="DctP_fam"/>
</dbReference>
<proteinExistence type="predicted"/>
<organism evidence="3 4">
    <name type="scientific">Desulfosarcina widdelii</name>
    <dbReference type="NCBI Taxonomy" id="947919"/>
    <lineage>
        <taxon>Bacteria</taxon>
        <taxon>Pseudomonadati</taxon>
        <taxon>Thermodesulfobacteriota</taxon>
        <taxon>Desulfobacteria</taxon>
        <taxon>Desulfobacterales</taxon>
        <taxon>Desulfosarcinaceae</taxon>
        <taxon>Desulfosarcina</taxon>
    </lineage>
</organism>
<feature type="chain" id="PRO_5024281917" description="Serine protease" evidence="2">
    <location>
        <begin position="28"/>
        <end position="365"/>
    </location>
</feature>
<evidence type="ECO:0000256" key="2">
    <source>
        <dbReference type="SAM" id="SignalP"/>
    </source>
</evidence>
<dbReference type="Proteomes" id="UP000427769">
    <property type="component" value="Chromosome"/>
</dbReference>
<dbReference type="AlphaFoldDB" id="A0A5K7Z480"/>
<keyword evidence="1 2" id="KW-0732">Signal</keyword>
<feature type="signal peptide" evidence="2">
    <location>
        <begin position="1"/>
        <end position="27"/>
    </location>
</feature>
<evidence type="ECO:0000256" key="1">
    <source>
        <dbReference type="ARBA" id="ARBA00022729"/>
    </source>
</evidence>
<dbReference type="InterPro" id="IPR038404">
    <property type="entry name" value="TRAP_DctP_sf"/>
</dbReference>
<sequence>MICRTCARNIFKTVLFAAVILLCIAKADVRADSALNSERRVKQAKKIVAMISGEFKDAPCVGTGIVFGAANNRLYIATARHIVRKDPNFSGESAVEDAHNIKVEFSQLPGEKFTAKLLSDYREAKETDLAVLVVTHAESLGLTRQLFPFAIIDENTDMAWGDSLHAITHEKGQKWSLNAIPFKFKKKRLADYEFEATNLPPGSSGGALFTTDLKLIGMIKRSNLNDGIALRIDSMTAILKNWGLPVSLRQWRAKDALGIKNTQIITLTKKSRFFHPDGLSFSACDICKETVVFCDRWVHELEDLKDKRVRIVSLKEADNPDILQEVVTAAGGKPFKIPFAELYPSLEKGVIQCVMTDVQYIDRLP</sequence>
<dbReference type="GO" id="GO:0055085">
    <property type="term" value="P:transmembrane transport"/>
    <property type="evidence" value="ECO:0007669"/>
    <property type="project" value="InterPro"/>
</dbReference>
<dbReference type="RefSeq" id="WP_155304677.1">
    <property type="nucleotide sequence ID" value="NZ_AP021875.1"/>
</dbReference>
<evidence type="ECO:0000313" key="3">
    <source>
        <dbReference type="EMBL" id="BBO75788.1"/>
    </source>
</evidence>
<keyword evidence="4" id="KW-1185">Reference proteome</keyword>
<dbReference type="Gene3D" id="3.40.190.170">
    <property type="entry name" value="Bacterial extracellular solute-binding protein, family 7"/>
    <property type="match status" value="1"/>
</dbReference>
<dbReference type="EMBL" id="AP021875">
    <property type="protein sequence ID" value="BBO75788.1"/>
    <property type="molecule type" value="Genomic_DNA"/>
</dbReference>